<reference evidence="2 3" key="1">
    <citation type="journal article" date="2019" name="Commun. Biol.">
        <title>The bagworm genome reveals a unique fibroin gene that provides high tensile strength.</title>
        <authorList>
            <person name="Kono N."/>
            <person name="Nakamura H."/>
            <person name="Ohtoshi R."/>
            <person name="Tomita M."/>
            <person name="Numata K."/>
            <person name="Arakawa K."/>
        </authorList>
    </citation>
    <scope>NUCLEOTIDE SEQUENCE [LARGE SCALE GENOMIC DNA]</scope>
</reference>
<gene>
    <name evidence="2" type="ORF">EVAR_86598_1</name>
</gene>
<accession>A0A4C1W148</accession>
<name>A0A4C1W148_EUMVA</name>
<protein>
    <submittedName>
        <fullName evidence="2">Uncharacterized protein</fullName>
    </submittedName>
</protein>
<dbReference type="Proteomes" id="UP000299102">
    <property type="component" value="Unassembled WGS sequence"/>
</dbReference>
<feature type="region of interest" description="Disordered" evidence="1">
    <location>
        <begin position="108"/>
        <end position="132"/>
    </location>
</feature>
<evidence type="ECO:0000313" key="2">
    <source>
        <dbReference type="EMBL" id="GBP44783.1"/>
    </source>
</evidence>
<sequence length="146" mass="16024">MTGYREAIVPTDTGFCQCPWEYNFSISSIAISSETKTPGPARPPGQDTRNATVPFIHHVARQGQSYRETLLRGVAPDPREWGEIGTPATICARVRRSWRAACRCGPCAPPGPSSSPRRSTTRWRSGRLRGTTPAGTKVDVLYIHTV</sequence>
<organism evidence="2 3">
    <name type="scientific">Eumeta variegata</name>
    <name type="common">Bagworm moth</name>
    <name type="synonym">Eumeta japonica</name>
    <dbReference type="NCBI Taxonomy" id="151549"/>
    <lineage>
        <taxon>Eukaryota</taxon>
        <taxon>Metazoa</taxon>
        <taxon>Ecdysozoa</taxon>
        <taxon>Arthropoda</taxon>
        <taxon>Hexapoda</taxon>
        <taxon>Insecta</taxon>
        <taxon>Pterygota</taxon>
        <taxon>Neoptera</taxon>
        <taxon>Endopterygota</taxon>
        <taxon>Lepidoptera</taxon>
        <taxon>Glossata</taxon>
        <taxon>Ditrysia</taxon>
        <taxon>Tineoidea</taxon>
        <taxon>Psychidae</taxon>
        <taxon>Oiketicinae</taxon>
        <taxon>Eumeta</taxon>
    </lineage>
</organism>
<dbReference type="EMBL" id="BGZK01000458">
    <property type="protein sequence ID" value="GBP44783.1"/>
    <property type="molecule type" value="Genomic_DNA"/>
</dbReference>
<evidence type="ECO:0000256" key="1">
    <source>
        <dbReference type="SAM" id="MobiDB-lite"/>
    </source>
</evidence>
<evidence type="ECO:0000313" key="3">
    <source>
        <dbReference type="Proteomes" id="UP000299102"/>
    </source>
</evidence>
<dbReference type="AlphaFoldDB" id="A0A4C1W148"/>
<proteinExistence type="predicted"/>
<keyword evidence="3" id="KW-1185">Reference proteome</keyword>
<comment type="caution">
    <text evidence="2">The sequence shown here is derived from an EMBL/GenBank/DDBJ whole genome shotgun (WGS) entry which is preliminary data.</text>
</comment>